<comment type="caution">
    <text evidence="2">The sequence shown here is derived from an EMBL/GenBank/DDBJ whole genome shotgun (WGS) entry which is preliminary data.</text>
</comment>
<evidence type="ECO:0000256" key="1">
    <source>
        <dbReference type="SAM" id="MobiDB-lite"/>
    </source>
</evidence>
<reference evidence="2" key="1">
    <citation type="journal article" date="2019" name="Sci. Rep.">
        <title>Draft genome of Tanacetum cinerariifolium, the natural source of mosquito coil.</title>
        <authorList>
            <person name="Yamashiro T."/>
            <person name="Shiraishi A."/>
            <person name="Satake H."/>
            <person name="Nakayama K."/>
        </authorList>
    </citation>
    <scope>NUCLEOTIDE SEQUENCE</scope>
</reference>
<name>A0A699IVY8_TANCI</name>
<feature type="region of interest" description="Disordered" evidence="1">
    <location>
        <begin position="72"/>
        <end position="123"/>
    </location>
</feature>
<accession>A0A699IVY8</accession>
<dbReference type="AlphaFoldDB" id="A0A699IVY8"/>
<organism evidence="2">
    <name type="scientific">Tanacetum cinerariifolium</name>
    <name type="common">Dalmatian daisy</name>
    <name type="synonym">Chrysanthemum cinerariifolium</name>
    <dbReference type="NCBI Taxonomy" id="118510"/>
    <lineage>
        <taxon>Eukaryota</taxon>
        <taxon>Viridiplantae</taxon>
        <taxon>Streptophyta</taxon>
        <taxon>Embryophyta</taxon>
        <taxon>Tracheophyta</taxon>
        <taxon>Spermatophyta</taxon>
        <taxon>Magnoliopsida</taxon>
        <taxon>eudicotyledons</taxon>
        <taxon>Gunneridae</taxon>
        <taxon>Pentapetalae</taxon>
        <taxon>asterids</taxon>
        <taxon>campanulids</taxon>
        <taxon>Asterales</taxon>
        <taxon>Asteraceae</taxon>
        <taxon>Asteroideae</taxon>
        <taxon>Anthemideae</taxon>
        <taxon>Anthemidinae</taxon>
        <taxon>Tanacetum</taxon>
    </lineage>
</organism>
<dbReference type="EMBL" id="BKCJ010339967">
    <property type="protein sequence ID" value="GEZ90505.1"/>
    <property type="molecule type" value="Genomic_DNA"/>
</dbReference>
<evidence type="ECO:0000313" key="2">
    <source>
        <dbReference type="EMBL" id="GEZ90505.1"/>
    </source>
</evidence>
<sequence>MAWLNYGKHVDSLSTMDNKVGFTSPESTTQTLSSFEEYTPPVTYPEEVENILRTLIEVEPLNETKLEEVGLNFNHNTPLSSREVPSFDKPEPQPQPLPDCSPLDTSLGIERGLKPPIKPQSPDSFRMKVLDNLTIHTPPSSLVVSFHLRDLYYYYRPCIDDPKKYYEFKPGLLGHSGSFGVDFSKLKMIDDDWGLESKEFIF</sequence>
<protein>
    <submittedName>
        <fullName evidence="2">Uncharacterized protein</fullName>
    </submittedName>
</protein>
<gene>
    <name evidence="2" type="ORF">Tci_562478</name>
</gene>
<proteinExistence type="predicted"/>